<protein>
    <recommendedName>
        <fullName evidence="1">AB hydrolase-1 domain-containing protein</fullName>
    </recommendedName>
</protein>
<dbReference type="RefSeq" id="WP_114002867.1">
    <property type="nucleotide sequence ID" value="NZ_PSQG01000039.1"/>
</dbReference>
<dbReference type="InterPro" id="IPR029058">
    <property type="entry name" value="AB_hydrolase_fold"/>
</dbReference>
<evidence type="ECO:0000259" key="1">
    <source>
        <dbReference type="Pfam" id="PF00561"/>
    </source>
</evidence>
<comment type="caution">
    <text evidence="2">The sequence shown here is derived from an EMBL/GenBank/DDBJ whole genome shotgun (WGS) entry which is preliminary data.</text>
</comment>
<accession>A0A367FTA4</accession>
<dbReference type="Proteomes" id="UP000253208">
    <property type="component" value="Unassembled WGS sequence"/>
</dbReference>
<evidence type="ECO:0000313" key="3">
    <source>
        <dbReference type="Proteomes" id="UP000253208"/>
    </source>
</evidence>
<sequence>MKKGSYNCHFIGNVNNPKVVLIHGMGFYWEKCFTPIIEALELEYCLIIPELEGHHNKSEKTDIKIADCVNRLEQELTSNNIKQVDVVYGISFGASIAAEFACNGKIKVNNLILDGAMFVDQGLMSWFSALIMAWQFKRILSDKPMFSYIKKQMGYTTKDEITILKPLMCNPISFQTLRKSAYECYRYDITKKNKIESNVRFIYGSGESFPAQSEEIIAGCTPKLINSKIYDNKGHAEILSCYPEKIVNIIKNILHSKQL</sequence>
<evidence type="ECO:0000313" key="2">
    <source>
        <dbReference type="EMBL" id="RCH41672.1"/>
    </source>
</evidence>
<gene>
    <name evidence="2" type="ORF">C4886_17180</name>
</gene>
<dbReference type="InterPro" id="IPR000073">
    <property type="entry name" value="AB_hydrolase_1"/>
</dbReference>
<dbReference type="Gene3D" id="3.40.50.1820">
    <property type="entry name" value="alpha/beta hydrolase"/>
    <property type="match status" value="1"/>
</dbReference>
<dbReference type="Pfam" id="PF00561">
    <property type="entry name" value="Abhydrolase_1"/>
    <property type="match status" value="1"/>
</dbReference>
<feature type="domain" description="AB hydrolase-1" evidence="1">
    <location>
        <begin position="19"/>
        <end position="135"/>
    </location>
</feature>
<dbReference type="AlphaFoldDB" id="A0A367FTA4"/>
<reference evidence="2 3" key="1">
    <citation type="submission" date="2018-02" db="EMBL/GenBank/DDBJ databases">
        <title>Complete genome sequencing of Faecalibacterium prausnitzii strains isolated from the human gut.</title>
        <authorList>
            <person name="Fitzgerald B.C."/>
            <person name="Shkoporov A.N."/>
            <person name="Ross P.R."/>
            <person name="Hill C."/>
        </authorList>
    </citation>
    <scope>NUCLEOTIDE SEQUENCE [LARGE SCALE GENOMIC DNA]</scope>
    <source>
        <strain evidence="2 3">APC942/31-1</strain>
    </source>
</reference>
<proteinExistence type="predicted"/>
<dbReference type="SUPFAM" id="SSF53474">
    <property type="entry name" value="alpha/beta-Hydrolases"/>
    <property type="match status" value="1"/>
</dbReference>
<dbReference type="EMBL" id="PSQG01000039">
    <property type="protein sequence ID" value="RCH41672.1"/>
    <property type="molecule type" value="Genomic_DNA"/>
</dbReference>
<organism evidence="2 3">
    <name type="scientific">Blautia obeum</name>
    <dbReference type="NCBI Taxonomy" id="40520"/>
    <lineage>
        <taxon>Bacteria</taxon>
        <taxon>Bacillati</taxon>
        <taxon>Bacillota</taxon>
        <taxon>Clostridia</taxon>
        <taxon>Lachnospirales</taxon>
        <taxon>Lachnospiraceae</taxon>
        <taxon>Blautia</taxon>
    </lineage>
</organism>
<name>A0A367FTA4_9FIRM</name>